<dbReference type="InterPro" id="IPR017850">
    <property type="entry name" value="Alkaline_phosphatase_core_sf"/>
</dbReference>
<feature type="transmembrane region" description="Helical" evidence="11">
    <location>
        <begin position="42"/>
        <end position="62"/>
    </location>
</feature>
<organism evidence="13 14">
    <name type="scientific">Bacillus gaemokensis</name>
    <dbReference type="NCBI Taxonomy" id="574375"/>
    <lineage>
        <taxon>Bacteria</taxon>
        <taxon>Bacillati</taxon>
        <taxon>Bacillota</taxon>
        <taxon>Bacilli</taxon>
        <taxon>Bacillales</taxon>
        <taxon>Bacillaceae</taxon>
        <taxon>Bacillus</taxon>
        <taxon>Bacillus cereus group</taxon>
    </lineage>
</organism>
<dbReference type="Gene3D" id="3.40.720.10">
    <property type="entry name" value="Alkaline Phosphatase, subunit A"/>
    <property type="match status" value="1"/>
</dbReference>
<dbReference type="CDD" id="cd16015">
    <property type="entry name" value="LTA_synthase"/>
    <property type="match status" value="1"/>
</dbReference>
<keyword evidence="5 11" id="KW-1133">Transmembrane helix</keyword>
<dbReference type="PIRSF" id="PIRSF005091">
    <property type="entry name" value="Mmb_sulf_HI1246"/>
    <property type="match status" value="1"/>
</dbReference>
<comment type="subcellular location">
    <subcellularLocation>
        <location evidence="1">Cell membrane</location>
        <topology evidence="1">Multi-pass membrane protein</topology>
    </subcellularLocation>
</comment>
<dbReference type="RefSeq" id="WP_033675243.1">
    <property type="nucleotide sequence ID" value="NZ_JOTM01000013.1"/>
</dbReference>
<comment type="caution">
    <text evidence="13">The sequence shown here is derived from an EMBL/GenBank/DDBJ whole genome shotgun (WGS) entry which is preliminary data.</text>
</comment>
<evidence type="ECO:0000256" key="2">
    <source>
        <dbReference type="ARBA" id="ARBA00009983"/>
    </source>
</evidence>
<evidence type="ECO:0000256" key="4">
    <source>
        <dbReference type="ARBA" id="ARBA00022692"/>
    </source>
</evidence>
<feature type="binding site" evidence="10">
    <location>
        <position position="469"/>
    </location>
    <ligand>
        <name>Mn(2+)</name>
        <dbReference type="ChEBI" id="CHEBI:29035"/>
    </ligand>
</feature>
<dbReference type="GO" id="GO:0005886">
    <property type="term" value="C:plasma membrane"/>
    <property type="evidence" value="ECO:0007669"/>
    <property type="project" value="UniProtKB-SubCell"/>
</dbReference>
<feature type="binding site" evidence="10">
    <location>
        <position position="252"/>
    </location>
    <ligand>
        <name>Mn(2+)</name>
        <dbReference type="ChEBI" id="CHEBI:29035"/>
    </ligand>
</feature>
<dbReference type="InterPro" id="IPR000917">
    <property type="entry name" value="Sulfatase_N"/>
</dbReference>
<feature type="binding site" evidence="9">
    <location>
        <position position="409"/>
    </location>
    <ligand>
        <name>substrate</name>
    </ligand>
</feature>
<evidence type="ECO:0000256" key="6">
    <source>
        <dbReference type="ARBA" id="ARBA00023136"/>
    </source>
</evidence>
<dbReference type="OrthoDB" id="5901192at2"/>
<keyword evidence="14" id="KW-1185">Reference proteome</keyword>
<comment type="similarity">
    <text evidence="2 7">Belongs to the LTA synthase family.</text>
</comment>
<dbReference type="InterPro" id="IPR012160">
    <property type="entry name" value="LtaS-like"/>
</dbReference>
<name>A0A073KAT5_9BACI</name>
<dbReference type="GO" id="GO:0046872">
    <property type="term" value="F:metal ion binding"/>
    <property type="evidence" value="ECO:0007669"/>
    <property type="project" value="UniProtKB-KW"/>
</dbReference>
<feature type="transmembrane region" description="Helical" evidence="11">
    <location>
        <begin position="12"/>
        <end position="30"/>
    </location>
</feature>
<keyword evidence="9" id="KW-0464">Manganese</keyword>
<accession>A0A073KAT5</accession>
<evidence type="ECO:0000256" key="10">
    <source>
        <dbReference type="PIRSR" id="PIRSR005091-3"/>
    </source>
</evidence>
<feature type="domain" description="Sulfatase N-terminal" evidence="12">
    <location>
        <begin position="244"/>
        <end position="533"/>
    </location>
</feature>
<feature type="transmembrane region" description="Helical" evidence="11">
    <location>
        <begin position="116"/>
        <end position="134"/>
    </location>
</feature>
<keyword evidence="4 11" id="KW-0812">Transmembrane</keyword>
<dbReference type="SUPFAM" id="SSF53649">
    <property type="entry name" value="Alkaline phosphatase-like"/>
    <property type="match status" value="1"/>
</dbReference>
<dbReference type="EMBL" id="JOTM01000013">
    <property type="protein sequence ID" value="KEK23680.1"/>
    <property type="molecule type" value="Genomic_DNA"/>
</dbReference>
<dbReference type="Pfam" id="PF00884">
    <property type="entry name" value="Sulfatase"/>
    <property type="match status" value="1"/>
</dbReference>
<evidence type="ECO:0000259" key="12">
    <source>
        <dbReference type="Pfam" id="PF00884"/>
    </source>
</evidence>
<feature type="active site" evidence="8">
    <location>
        <position position="294"/>
    </location>
</feature>
<feature type="binding site" evidence="10">
    <location>
        <position position="294"/>
    </location>
    <ligand>
        <name>Mn(2+)</name>
        <dbReference type="ChEBI" id="CHEBI:29035"/>
    </ligand>
</feature>
<dbReference type="Gene3D" id="3.30.1120.170">
    <property type="match status" value="1"/>
</dbReference>
<evidence type="ECO:0000256" key="11">
    <source>
        <dbReference type="SAM" id="Phobius"/>
    </source>
</evidence>
<feature type="binding site" evidence="10">
    <location>
        <position position="468"/>
    </location>
    <ligand>
        <name>Mn(2+)</name>
        <dbReference type="ChEBI" id="CHEBI:29035"/>
    </ligand>
</feature>
<dbReference type="AlphaFoldDB" id="A0A073KAT5"/>
<dbReference type="eggNOG" id="COG1368">
    <property type="taxonomic scope" value="Bacteria"/>
</dbReference>
<proteinExistence type="inferred from homology"/>
<feature type="transmembrane region" description="Helical" evidence="11">
    <location>
        <begin position="69"/>
        <end position="91"/>
    </location>
</feature>
<dbReference type="Proteomes" id="UP000027778">
    <property type="component" value="Unassembled WGS sequence"/>
</dbReference>
<gene>
    <name evidence="13" type="ORF">BAGA_06895</name>
</gene>
<evidence type="ECO:0000256" key="3">
    <source>
        <dbReference type="ARBA" id="ARBA00022475"/>
    </source>
</evidence>
<evidence type="ECO:0000256" key="5">
    <source>
        <dbReference type="ARBA" id="ARBA00022989"/>
    </source>
</evidence>
<sequence>MLQHLFPKLRFALVAVVLLWIKTYIVYKLAFDIKIDSFFEEMMLLFNPIASLLLFFGLALFASKYRNRIIIAISFALSFILFGNAMFYGFYNDFVTFPVLFQTNNMADLGTSIKELFTYKTLLLFADAIILMFISRKFPSFCENTPLSRSEKRRFFSGITALLALQIIVSVVHKPQLFSRSFDRQTVVKNLGLYTYHLFDITLQSKSSAQRVFASGDSFSEIKNYVNSKDTQGNKSLFGAAKGKNVILISMESTQNFVINQKIDGKEITPFLNEFIKDSYYFNNFYHQTGQGKTSDAEFIVENSLYPLDRGSVFFTHANNEYTATPEQLKKYGYYSAVFHSNDKTFWNRDIMYPALGYDRYFNLNDYIGTEQMSVGWGLKDKEFFEQSISKLKSLPQPFYTKFITLTNHFPFLLNPEDQYINEYNSESGVLNRYFPTVRYTDEALKLFINRLKEEGLYDNSIIVIYGDHYGISENHNAAMAQFLEQETITPFDSMQLQRVPLIIHVPGQEGKVISKVSGQIDIKPTLLHLLGVKTNKSIEFGTDLFTKNDHPLMVMRDGSFVTNDYIYTKNICYKKSTGEPIDSAICQPYIEKAKTELNYSDKLIYGDLLRFDPSNSYKTGAMITKFE</sequence>
<evidence type="ECO:0000313" key="14">
    <source>
        <dbReference type="Proteomes" id="UP000027778"/>
    </source>
</evidence>
<evidence type="ECO:0000256" key="7">
    <source>
        <dbReference type="PIRNR" id="PIRNR005091"/>
    </source>
</evidence>
<keyword evidence="3 7" id="KW-1003">Cell membrane</keyword>
<dbReference type="InterPro" id="IPR050448">
    <property type="entry name" value="OpgB/LTA_synthase_biosynth"/>
</dbReference>
<evidence type="ECO:0000313" key="13">
    <source>
        <dbReference type="EMBL" id="KEK23680.1"/>
    </source>
</evidence>
<dbReference type="PANTHER" id="PTHR47371">
    <property type="entry name" value="LIPOTEICHOIC ACID SYNTHASE"/>
    <property type="match status" value="1"/>
</dbReference>
<dbReference type="STRING" id="574375.AZF08_16940"/>
<evidence type="ECO:0000256" key="1">
    <source>
        <dbReference type="ARBA" id="ARBA00004651"/>
    </source>
</evidence>
<evidence type="ECO:0000256" key="8">
    <source>
        <dbReference type="PIRSR" id="PIRSR005091-1"/>
    </source>
</evidence>
<evidence type="ECO:0000256" key="9">
    <source>
        <dbReference type="PIRSR" id="PIRSR005091-2"/>
    </source>
</evidence>
<protein>
    <recommendedName>
        <fullName evidence="12">Sulfatase N-terminal domain-containing protein</fullName>
    </recommendedName>
</protein>
<keyword evidence="6 7" id="KW-0472">Membrane</keyword>
<feature type="transmembrane region" description="Helical" evidence="11">
    <location>
        <begin position="155"/>
        <end position="173"/>
    </location>
</feature>
<reference evidence="13 14" key="1">
    <citation type="submission" date="2014-06" db="EMBL/GenBank/DDBJ databases">
        <title>Draft genome sequence of Bacillus gaemokensis JCM 15801 (MCCC 1A00707).</title>
        <authorList>
            <person name="Lai Q."/>
            <person name="Liu Y."/>
            <person name="Shao Z."/>
        </authorList>
    </citation>
    <scope>NUCLEOTIDE SEQUENCE [LARGE SCALE GENOMIC DNA]</scope>
    <source>
        <strain evidence="13 14">JCM 15801</strain>
    </source>
</reference>
<keyword evidence="9" id="KW-0479">Metal-binding</keyword>
<dbReference type="PANTHER" id="PTHR47371:SF1">
    <property type="entry name" value="LIPOTEICHOIC ACID SYNTHASE-LIKE YQGS"/>
    <property type="match status" value="1"/>
</dbReference>